<proteinExistence type="predicted"/>
<sequence length="132" mass="14970">METSPIKGDHVTTSDLTDLWRPIPSYCCNPIVKLVSDPEASVYDTVGEQINRYEWRASYDPSQTGYVDKPQGDEDSLKGTYSSLIDEIKSSEVFLAVPAVLCWLNCQCSDAMYFYFSHCFSCHPSRFSMHMS</sequence>
<protein>
    <submittedName>
        <fullName evidence="1">Uncharacterized protein</fullName>
    </submittedName>
</protein>
<organism evidence="1">
    <name type="scientific">Amphimedon queenslandica</name>
    <name type="common">Sponge</name>
    <dbReference type="NCBI Taxonomy" id="400682"/>
    <lineage>
        <taxon>Eukaryota</taxon>
        <taxon>Metazoa</taxon>
        <taxon>Porifera</taxon>
        <taxon>Demospongiae</taxon>
        <taxon>Heteroscleromorpha</taxon>
        <taxon>Haplosclerida</taxon>
        <taxon>Niphatidae</taxon>
        <taxon>Amphimedon</taxon>
    </lineage>
</organism>
<dbReference type="InParanoid" id="A0A1X7SW12"/>
<accession>A0A1X7SW12</accession>
<reference evidence="1" key="1">
    <citation type="submission" date="2017-05" db="UniProtKB">
        <authorList>
            <consortium name="EnsemblMetazoa"/>
        </authorList>
    </citation>
    <scope>IDENTIFICATION</scope>
</reference>
<name>A0A1X7SW12_AMPQE</name>
<dbReference type="EnsemblMetazoa" id="Aqu2.1.06344_001">
    <property type="protein sequence ID" value="Aqu2.1.06344_001"/>
    <property type="gene ID" value="Aqu2.1.06344"/>
</dbReference>
<dbReference type="AlphaFoldDB" id="A0A1X7SW12"/>
<evidence type="ECO:0000313" key="1">
    <source>
        <dbReference type="EnsemblMetazoa" id="Aqu2.1.06344_001"/>
    </source>
</evidence>